<gene>
    <name evidence="10" type="ORF">HD601_004676</name>
</gene>
<evidence type="ECO:0000256" key="3">
    <source>
        <dbReference type="ARBA" id="ARBA00022475"/>
    </source>
</evidence>
<dbReference type="GO" id="GO:0055085">
    <property type="term" value="P:transmembrane transport"/>
    <property type="evidence" value="ECO:0007669"/>
    <property type="project" value="InterPro"/>
</dbReference>
<keyword evidence="6 7" id="KW-0472">Membrane</keyword>
<dbReference type="Gene3D" id="1.10.3720.10">
    <property type="entry name" value="MetI-like"/>
    <property type="match status" value="1"/>
</dbReference>
<evidence type="ECO:0000256" key="6">
    <source>
        <dbReference type="ARBA" id="ARBA00023136"/>
    </source>
</evidence>
<feature type="transmembrane region" description="Helical" evidence="7">
    <location>
        <begin position="132"/>
        <end position="155"/>
    </location>
</feature>
<feature type="domain" description="ABC transmembrane type-1" evidence="9">
    <location>
        <begin position="95"/>
        <end position="287"/>
    </location>
</feature>
<feature type="transmembrane region" description="Helical" evidence="7">
    <location>
        <begin position="207"/>
        <end position="232"/>
    </location>
</feature>
<sequence>MSVATLDPPRPAPPDRTATGSPGGRRRRPVLRRLPVWIAIAVILVIEIYPIFWLLTSSFKTQTEFLGEPAWSLPSSLNLDNYVEALTTGQIGRNLLNTVIVTVPSLLVILLLGSAAGYALEVMVWKGRHLTLLVFVGGIMVPGQMIIVPLFVAYFRLGLTETYAPLIITYIALGLPLTVFMMAAYLRAVPRELFEAAAIDGAGMLRSFFSIGLPLMKNAIFTIALIEFFSIWNDLLVALTFTTNPELATIQVGLLNFRGEFGSIEYGPLFAGICVNVFGTLVLYLFLNQRIMRGLAGGALKG</sequence>
<feature type="region of interest" description="Disordered" evidence="8">
    <location>
        <begin position="1"/>
        <end position="26"/>
    </location>
</feature>
<dbReference type="RefSeq" id="WP_184825916.1">
    <property type="nucleotide sequence ID" value="NZ_JACHMM010000001.1"/>
</dbReference>
<dbReference type="InterPro" id="IPR035906">
    <property type="entry name" value="MetI-like_sf"/>
</dbReference>
<evidence type="ECO:0000256" key="8">
    <source>
        <dbReference type="SAM" id="MobiDB-lite"/>
    </source>
</evidence>
<dbReference type="GO" id="GO:0005886">
    <property type="term" value="C:plasma membrane"/>
    <property type="evidence" value="ECO:0007669"/>
    <property type="project" value="UniProtKB-SubCell"/>
</dbReference>
<comment type="caution">
    <text evidence="10">The sequence shown here is derived from an EMBL/GenBank/DDBJ whole genome shotgun (WGS) entry which is preliminary data.</text>
</comment>
<dbReference type="Proteomes" id="UP000542813">
    <property type="component" value="Unassembled WGS sequence"/>
</dbReference>
<evidence type="ECO:0000256" key="1">
    <source>
        <dbReference type="ARBA" id="ARBA00004651"/>
    </source>
</evidence>
<name>A0A7W9GUV6_9ACTN</name>
<organism evidence="10 11">
    <name type="scientific">Jiangella mangrovi</name>
    <dbReference type="NCBI Taxonomy" id="1524084"/>
    <lineage>
        <taxon>Bacteria</taxon>
        <taxon>Bacillati</taxon>
        <taxon>Actinomycetota</taxon>
        <taxon>Actinomycetes</taxon>
        <taxon>Jiangellales</taxon>
        <taxon>Jiangellaceae</taxon>
        <taxon>Jiangella</taxon>
    </lineage>
</organism>
<evidence type="ECO:0000256" key="5">
    <source>
        <dbReference type="ARBA" id="ARBA00022989"/>
    </source>
</evidence>
<dbReference type="EMBL" id="JACHMM010000001">
    <property type="protein sequence ID" value="MBB5790101.1"/>
    <property type="molecule type" value="Genomic_DNA"/>
</dbReference>
<dbReference type="Pfam" id="PF00528">
    <property type="entry name" value="BPD_transp_1"/>
    <property type="match status" value="1"/>
</dbReference>
<comment type="similarity">
    <text evidence="7">Belongs to the binding-protein-dependent transport system permease family.</text>
</comment>
<feature type="transmembrane region" description="Helical" evidence="7">
    <location>
        <begin position="167"/>
        <end position="186"/>
    </location>
</feature>
<reference evidence="10 11" key="1">
    <citation type="submission" date="2020-08" db="EMBL/GenBank/DDBJ databases">
        <title>Sequencing the genomes of 1000 actinobacteria strains.</title>
        <authorList>
            <person name="Klenk H.-P."/>
        </authorList>
    </citation>
    <scope>NUCLEOTIDE SEQUENCE [LARGE SCALE GENOMIC DNA]</scope>
    <source>
        <strain evidence="10 11">DSM 102122</strain>
    </source>
</reference>
<dbReference type="SUPFAM" id="SSF161098">
    <property type="entry name" value="MetI-like"/>
    <property type="match status" value="1"/>
</dbReference>
<feature type="transmembrane region" description="Helical" evidence="7">
    <location>
        <begin position="266"/>
        <end position="287"/>
    </location>
</feature>
<evidence type="ECO:0000313" key="10">
    <source>
        <dbReference type="EMBL" id="MBB5790101.1"/>
    </source>
</evidence>
<evidence type="ECO:0000256" key="4">
    <source>
        <dbReference type="ARBA" id="ARBA00022692"/>
    </source>
</evidence>
<evidence type="ECO:0000313" key="11">
    <source>
        <dbReference type="Proteomes" id="UP000542813"/>
    </source>
</evidence>
<comment type="subcellular location">
    <subcellularLocation>
        <location evidence="1 7">Cell membrane</location>
        <topology evidence="1 7">Multi-pass membrane protein</topology>
    </subcellularLocation>
</comment>
<protein>
    <submittedName>
        <fullName evidence="10">Raffinose/stachyose/melibiose transport system permease protein</fullName>
    </submittedName>
</protein>
<dbReference type="PANTHER" id="PTHR43744">
    <property type="entry name" value="ABC TRANSPORTER PERMEASE PROTEIN MG189-RELATED-RELATED"/>
    <property type="match status" value="1"/>
</dbReference>
<feature type="transmembrane region" description="Helical" evidence="7">
    <location>
        <begin position="34"/>
        <end position="55"/>
    </location>
</feature>
<accession>A0A7W9GUV6</accession>
<dbReference type="CDD" id="cd06261">
    <property type="entry name" value="TM_PBP2"/>
    <property type="match status" value="1"/>
</dbReference>
<evidence type="ECO:0000256" key="7">
    <source>
        <dbReference type="RuleBase" id="RU363032"/>
    </source>
</evidence>
<keyword evidence="11" id="KW-1185">Reference proteome</keyword>
<feature type="transmembrane region" description="Helical" evidence="7">
    <location>
        <begin position="99"/>
        <end position="120"/>
    </location>
</feature>
<dbReference type="InterPro" id="IPR000515">
    <property type="entry name" value="MetI-like"/>
</dbReference>
<keyword evidence="4 7" id="KW-0812">Transmembrane</keyword>
<proteinExistence type="inferred from homology"/>
<dbReference type="PANTHER" id="PTHR43744:SF12">
    <property type="entry name" value="ABC TRANSPORTER PERMEASE PROTEIN MG189-RELATED"/>
    <property type="match status" value="1"/>
</dbReference>
<keyword evidence="2 7" id="KW-0813">Transport</keyword>
<keyword evidence="3" id="KW-1003">Cell membrane</keyword>
<evidence type="ECO:0000259" key="9">
    <source>
        <dbReference type="PROSITE" id="PS50928"/>
    </source>
</evidence>
<evidence type="ECO:0000256" key="2">
    <source>
        <dbReference type="ARBA" id="ARBA00022448"/>
    </source>
</evidence>
<keyword evidence="5 7" id="KW-1133">Transmembrane helix</keyword>
<dbReference type="AlphaFoldDB" id="A0A7W9GUV6"/>
<dbReference type="PROSITE" id="PS50928">
    <property type="entry name" value="ABC_TM1"/>
    <property type="match status" value="1"/>
</dbReference>